<sequence>MPAISLCPRQLHGAGQPAEPRRAAARAMRALETALGQSPVESVMNGANWRSASASRAPSPADVWDLQKNSNPPGGEEQLRAAVGEASEEDAPGHATAAVELLQGSDLTHRQTLYSLWVAVSSPAAPWHTRLQLFAVALAVAIEGSLAVHCLPALHTWHAWPAGSNLELTDRGAARVPGCSLC</sequence>
<proteinExistence type="predicted"/>
<protein>
    <submittedName>
        <fullName evidence="2">Uncharacterized protein</fullName>
    </submittedName>
</protein>
<keyword evidence="3" id="KW-1185">Reference proteome</keyword>
<accession>A0A9P4TPR3</accession>
<feature type="compositionally biased region" description="Low complexity" evidence="1">
    <location>
        <begin position="50"/>
        <end position="61"/>
    </location>
</feature>
<comment type="caution">
    <text evidence="2">The sequence shown here is derived from an EMBL/GenBank/DDBJ whole genome shotgun (WGS) entry which is preliminary data.</text>
</comment>
<gene>
    <name evidence="2" type="ORF">CC78DRAFT_575553</name>
</gene>
<evidence type="ECO:0000256" key="1">
    <source>
        <dbReference type="SAM" id="MobiDB-lite"/>
    </source>
</evidence>
<organism evidence="2 3">
    <name type="scientific">Lojkania enalia</name>
    <dbReference type="NCBI Taxonomy" id="147567"/>
    <lineage>
        <taxon>Eukaryota</taxon>
        <taxon>Fungi</taxon>
        <taxon>Dikarya</taxon>
        <taxon>Ascomycota</taxon>
        <taxon>Pezizomycotina</taxon>
        <taxon>Dothideomycetes</taxon>
        <taxon>Pleosporomycetidae</taxon>
        <taxon>Pleosporales</taxon>
        <taxon>Pleosporales incertae sedis</taxon>
        <taxon>Lojkania</taxon>
    </lineage>
</organism>
<evidence type="ECO:0000313" key="2">
    <source>
        <dbReference type="EMBL" id="KAF2269005.1"/>
    </source>
</evidence>
<evidence type="ECO:0000313" key="3">
    <source>
        <dbReference type="Proteomes" id="UP000800093"/>
    </source>
</evidence>
<feature type="region of interest" description="Disordered" evidence="1">
    <location>
        <begin position="49"/>
        <end position="77"/>
    </location>
</feature>
<dbReference type="Proteomes" id="UP000800093">
    <property type="component" value="Unassembled WGS sequence"/>
</dbReference>
<name>A0A9P4TPR3_9PLEO</name>
<feature type="region of interest" description="Disordered" evidence="1">
    <location>
        <begin position="1"/>
        <end position="23"/>
    </location>
</feature>
<dbReference type="AlphaFoldDB" id="A0A9P4TPR3"/>
<dbReference type="EMBL" id="ML986584">
    <property type="protein sequence ID" value="KAF2269005.1"/>
    <property type="molecule type" value="Genomic_DNA"/>
</dbReference>
<reference evidence="3" key="1">
    <citation type="journal article" date="2020" name="Stud. Mycol.">
        <title>101 Dothideomycetes genomes: A test case for predicting lifestyles and emergence of pathogens.</title>
        <authorList>
            <person name="Haridas S."/>
            <person name="Albert R."/>
            <person name="Binder M."/>
            <person name="Bloem J."/>
            <person name="LaButti K."/>
            <person name="Salamov A."/>
            <person name="Andreopoulos B."/>
            <person name="Baker S."/>
            <person name="Barry K."/>
            <person name="Bills G."/>
            <person name="Bluhm B."/>
            <person name="Cannon C."/>
            <person name="Castanera R."/>
            <person name="Culley D."/>
            <person name="Daum C."/>
            <person name="Ezra D."/>
            <person name="Gonzalez J."/>
            <person name="Henrissat B."/>
            <person name="Kuo A."/>
            <person name="Liang C."/>
            <person name="Lipzen A."/>
            <person name="Lutzoni F."/>
            <person name="Magnuson J."/>
            <person name="Mondo S."/>
            <person name="Nolan M."/>
            <person name="Ohm R."/>
            <person name="Pangilinan J."/>
            <person name="Park H.-J."/>
            <person name="Ramirez L."/>
            <person name="Alfaro M."/>
            <person name="Sun H."/>
            <person name="Tritt A."/>
            <person name="Yoshinaga Y."/>
            <person name="Zwiers L.-H."/>
            <person name="Turgeon B."/>
            <person name="Goodwin S."/>
            <person name="Spatafora J."/>
            <person name="Crous P."/>
            <person name="Grigoriev I."/>
        </authorList>
    </citation>
    <scope>NUCLEOTIDE SEQUENCE [LARGE SCALE GENOMIC DNA]</scope>
    <source>
        <strain evidence="3">CBS 304.66</strain>
    </source>
</reference>